<dbReference type="EMBL" id="FOEN01000002">
    <property type="protein sequence ID" value="SEP82019.1"/>
    <property type="molecule type" value="Genomic_DNA"/>
</dbReference>
<keyword evidence="3 8" id="KW-0812">Transmembrane</keyword>
<dbReference type="InterPro" id="IPR038766">
    <property type="entry name" value="Membrane_comp_ABC_pdt"/>
</dbReference>
<dbReference type="STRING" id="89093.SAMN04488558_102122"/>
<feature type="transmembrane region" description="Helical" evidence="8">
    <location>
        <begin position="804"/>
        <end position="826"/>
    </location>
</feature>
<organism evidence="10 11">
    <name type="scientific">Ignavigranum ruoffiae</name>
    <dbReference type="NCBI Taxonomy" id="89093"/>
    <lineage>
        <taxon>Bacteria</taxon>
        <taxon>Bacillati</taxon>
        <taxon>Bacillota</taxon>
        <taxon>Bacilli</taxon>
        <taxon>Lactobacillales</taxon>
        <taxon>Aerococcaceae</taxon>
        <taxon>Ignavigranum</taxon>
    </lineage>
</organism>
<feature type="transmembrane region" description="Helical" evidence="8">
    <location>
        <begin position="926"/>
        <end position="945"/>
    </location>
</feature>
<dbReference type="InterPro" id="IPR003838">
    <property type="entry name" value="ABC3_permease_C"/>
</dbReference>
<dbReference type="PANTHER" id="PTHR30287">
    <property type="entry name" value="MEMBRANE COMPONENT OF PREDICTED ABC SUPERFAMILY METABOLITE UPTAKE TRANSPORTER"/>
    <property type="match status" value="1"/>
</dbReference>
<evidence type="ECO:0000256" key="5">
    <source>
        <dbReference type="ARBA" id="ARBA00023136"/>
    </source>
</evidence>
<evidence type="ECO:0000256" key="8">
    <source>
        <dbReference type="SAM" id="Phobius"/>
    </source>
</evidence>
<dbReference type="Pfam" id="PF02687">
    <property type="entry name" value="FtsX"/>
    <property type="match status" value="2"/>
</dbReference>
<evidence type="ECO:0000256" key="4">
    <source>
        <dbReference type="ARBA" id="ARBA00022989"/>
    </source>
</evidence>
<feature type="transmembrane region" description="Helical" evidence="8">
    <location>
        <begin position="1252"/>
        <end position="1270"/>
    </location>
</feature>
<keyword evidence="6" id="KW-0175">Coiled coil</keyword>
<keyword evidence="5 8" id="KW-0472">Membrane</keyword>
<feature type="coiled-coil region" evidence="6">
    <location>
        <begin position="458"/>
        <end position="558"/>
    </location>
</feature>
<feature type="region of interest" description="Disordered" evidence="7">
    <location>
        <begin position="264"/>
        <end position="288"/>
    </location>
</feature>
<evidence type="ECO:0000256" key="7">
    <source>
        <dbReference type="SAM" id="MobiDB-lite"/>
    </source>
</evidence>
<feature type="transmembrane region" description="Helical" evidence="8">
    <location>
        <begin position="846"/>
        <end position="870"/>
    </location>
</feature>
<dbReference type="GO" id="GO:0005886">
    <property type="term" value="C:plasma membrane"/>
    <property type="evidence" value="ECO:0007669"/>
    <property type="project" value="UniProtKB-SubCell"/>
</dbReference>
<feature type="domain" description="ABC3 transporter permease C-terminal" evidence="9">
    <location>
        <begin position="1161"/>
        <end position="1278"/>
    </location>
</feature>
<name>A0A1H9AZI1_9LACT</name>
<dbReference type="RefSeq" id="WP_092570548.1">
    <property type="nucleotide sequence ID" value="NZ_FOEN01000002.1"/>
</dbReference>
<comment type="subcellular location">
    <subcellularLocation>
        <location evidence="1">Cell membrane</location>
        <topology evidence="1">Multi-pass membrane protein</topology>
    </subcellularLocation>
</comment>
<proteinExistence type="predicted"/>
<dbReference type="OrthoDB" id="5137249at2"/>
<dbReference type="Proteomes" id="UP000198833">
    <property type="component" value="Unassembled WGS sequence"/>
</dbReference>
<evidence type="ECO:0000313" key="11">
    <source>
        <dbReference type="Proteomes" id="UP000198833"/>
    </source>
</evidence>
<evidence type="ECO:0000256" key="2">
    <source>
        <dbReference type="ARBA" id="ARBA00022475"/>
    </source>
</evidence>
<feature type="transmembrane region" description="Helical" evidence="8">
    <location>
        <begin position="1157"/>
        <end position="1177"/>
    </location>
</feature>
<feature type="domain" description="ABC3 transporter permease C-terminal" evidence="9">
    <location>
        <begin position="758"/>
        <end position="877"/>
    </location>
</feature>
<dbReference type="PANTHER" id="PTHR30287:SF1">
    <property type="entry name" value="INNER MEMBRANE PROTEIN"/>
    <property type="match status" value="1"/>
</dbReference>
<sequence length="1287" mass="144132">MLWKDVWREIKLSFPRFLSILAIIALGVAFFIGIKAAGPSMIATSQKYFRENHLPHGQVQGTYGINQADLDLLAQVEVDWLPISTARVNLTPGDLTVKVYPLAKDPQQNFFKLNKGRWPQADNEIALDSQLLDYYQDNQDLTVNLGDWIDLTNKSKESADDQAPHLKQERFKVVGFVESPIYFERTNRGNESIDIFALSTAEAIQADIYTDAFFWDRYLSNQKAYESSWEDRLKQDKEAINKALDGRGEAKLSQLTQEAEEELAKQEAELEQASSELESGEEALRQQGSNLHSASLAIQQGRADLQAGQARIDQGWQAYQQGYQEYHQGAQEIAKQEQVLNGYEASYQEGLAQYQLAESLLNGGLAEIIANLTQHQTELESGLAALESGRQQLEFGQATYESARSAIEAQLKDLLPAGIDNLAELESLVNDYPGLIDQIKRQIETLQSEQADNSTTDLPNAATDLAKLEAERAQLADQIEFLLSQAGNQDETGSGEEADSAIDQATLDQMMAELQALDQEILEAYAALEESQIQENNSQALANQLASLLEQLDQVQIESIRQSDLYQTWQSRIQDFIQGKDALESGWQEYYSQKEQLDQASQELASAWQEIASYQQLSPSVLESASRELEAGRLQLESGRNALAAGYDQLAVAWQQLVDAQAQIEAGQASLAEGRQQLSAAERDYQSGQNAYQSASKEFASTYPGALAQIESGQQALESAREDLRKLLTPEFLIKLSQEDSVYLSVRDNANQLNVISNIFPMFFLFIAVLVSFTTVKRMTTEQRNFMGTLKQLGFADLDILKKFVIYAGLATLLGTLIGLASGYAIFPNVILKAYNIMFLFDQPVIVYSMGWILAVSAIALATGLIPAIASPKQLLKETPASLLRPPAPRSGKKILLERISLIWRALSFKSKMTVRNLIRYKGRNAMTLLGVAGCTMLIVTGFGISNTISGIIDQQFKQIQTFDAIVILDEGAEAEEVQQIEDKLKQNQEINNYVPIYQATIQSRLDQISNQEINLIVPLDQDLTSFNQLVHLHRRQTPDQQLALKPGQIYISERLEEFVKSQERGRLPISYGNLQQEIPVKAVTENYIGHYMYMTADDYRKYMLEEPVVNAFYLDYRSQNHRQVKEALMNEETVLTVFEISDLASGIESSLGSLDLITVVLIVSAAGLAFVVLYNLTNINIQERMKELATIKVLGFYSHEVSLYIYDEILVLTLLGSGLGMAMGYGLTHFIMKTMQLNDVLFYPRVHLLSYLYSFLLTILFSAIVMAVMHRKIRHIDMVEALKAVE</sequence>
<feature type="transmembrane region" description="Helical" evidence="8">
    <location>
        <begin position="755"/>
        <end position="776"/>
    </location>
</feature>
<protein>
    <submittedName>
        <fullName evidence="10">Putative ABC transport system permease protein</fullName>
    </submittedName>
</protein>
<accession>A0A1H9AZI1</accession>
<evidence type="ECO:0000313" key="10">
    <source>
        <dbReference type="EMBL" id="SEP82019.1"/>
    </source>
</evidence>
<evidence type="ECO:0000256" key="1">
    <source>
        <dbReference type="ARBA" id="ARBA00004651"/>
    </source>
</evidence>
<keyword evidence="4 8" id="KW-1133">Transmembrane helix</keyword>
<evidence type="ECO:0000256" key="3">
    <source>
        <dbReference type="ARBA" id="ARBA00022692"/>
    </source>
</evidence>
<evidence type="ECO:0000259" key="9">
    <source>
        <dbReference type="Pfam" id="PF02687"/>
    </source>
</evidence>
<gene>
    <name evidence="10" type="ORF">SAMN04488558_102122</name>
</gene>
<reference evidence="10 11" key="1">
    <citation type="submission" date="2016-10" db="EMBL/GenBank/DDBJ databases">
        <authorList>
            <person name="de Groot N.N."/>
        </authorList>
    </citation>
    <scope>NUCLEOTIDE SEQUENCE [LARGE SCALE GENOMIC DNA]</scope>
    <source>
        <strain evidence="10 11">DSM 15695</strain>
    </source>
</reference>
<keyword evidence="2" id="KW-1003">Cell membrane</keyword>
<keyword evidence="11" id="KW-1185">Reference proteome</keyword>
<evidence type="ECO:0000256" key="6">
    <source>
        <dbReference type="SAM" id="Coils"/>
    </source>
</evidence>
<feature type="transmembrane region" description="Helical" evidence="8">
    <location>
        <begin position="1210"/>
        <end position="1232"/>
    </location>
</feature>